<name>A0A1U7Z771_NELNU</name>
<accession>A0A1U7Z771</accession>
<keyword evidence="4 6" id="KW-0862">Zinc</keyword>
<dbReference type="InParanoid" id="A0A1U7Z771"/>
<comment type="function">
    <text evidence="6">Putative transcription activator involved in regulating light control of development.</text>
</comment>
<comment type="subcellular location">
    <subcellularLocation>
        <location evidence="6">Nucleus</location>
    </subcellularLocation>
</comment>
<evidence type="ECO:0000259" key="7">
    <source>
        <dbReference type="PROSITE" id="PS50966"/>
    </source>
</evidence>
<keyword evidence="6" id="KW-0539">Nucleus</keyword>
<dbReference type="InterPro" id="IPR018289">
    <property type="entry name" value="MULE_transposase_dom"/>
</dbReference>
<dbReference type="GO" id="GO:0008270">
    <property type="term" value="F:zinc ion binding"/>
    <property type="evidence" value="ECO:0007669"/>
    <property type="project" value="UniProtKB-UniRule"/>
</dbReference>
<keyword evidence="2 6" id="KW-0479">Metal-binding</keyword>
<dbReference type="Proteomes" id="UP000189703">
    <property type="component" value="Unplaced"/>
</dbReference>
<dbReference type="PROSITE" id="PS50966">
    <property type="entry name" value="ZF_SWIM"/>
    <property type="match status" value="1"/>
</dbReference>
<dbReference type="Pfam" id="PF04434">
    <property type="entry name" value="SWIM"/>
    <property type="match status" value="1"/>
</dbReference>
<keyword evidence="8" id="KW-1185">Reference proteome</keyword>
<dbReference type="OrthoDB" id="1749428at2759"/>
<dbReference type="KEGG" id="nnu:104589965"/>
<comment type="similarity">
    <text evidence="1 6">Belongs to the FHY3/FAR1 family.</text>
</comment>
<dbReference type="InterPro" id="IPR007527">
    <property type="entry name" value="Znf_SWIM"/>
</dbReference>
<evidence type="ECO:0000313" key="9">
    <source>
        <dbReference type="RefSeq" id="XP_010246753.1"/>
    </source>
</evidence>
<dbReference type="InterPro" id="IPR004330">
    <property type="entry name" value="FAR1_DNA_bnd_dom"/>
</dbReference>
<evidence type="ECO:0000256" key="6">
    <source>
        <dbReference type="RuleBase" id="RU367018"/>
    </source>
</evidence>
<proteinExistence type="inferred from homology"/>
<dbReference type="GO" id="GO:0006355">
    <property type="term" value="P:regulation of DNA-templated transcription"/>
    <property type="evidence" value="ECO:0007669"/>
    <property type="project" value="UniProtKB-UniRule"/>
</dbReference>
<dbReference type="Pfam" id="PF10551">
    <property type="entry name" value="MULE"/>
    <property type="match status" value="1"/>
</dbReference>
<dbReference type="SMART" id="SM00575">
    <property type="entry name" value="ZnF_PMZ"/>
    <property type="match status" value="1"/>
</dbReference>
<dbReference type="InterPro" id="IPR031052">
    <property type="entry name" value="FHY3/FAR1"/>
</dbReference>
<dbReference type="AlphaFoldDB" id="A0A1U7Z771"/>
<evidence type="ECO:0000256" key="1">
    <source>
        <dbReference type="ARBA" id="ARBA00005889"/>
    </source>
</evidence>
<dbReference type="GeneID" id="104589965"/>
<evidence type="ECO:0000256" key="5">
    <source>
        <dbReference type="PROSITE-ProRule" id="PRU00325"/>
    </source>
</evidence>
<dbReference type="PANTHER" id="PTHR31669">
    <property type="entry name" value="PROTEIN FAR1-RELATED SEQUENCE 10-RELATED"/>
    <property type="match status" value="1"/>
</dbReference>
<dbReference type="STRING" id="4432.A0A1U7Z771"/>
<dbReference type="RefSeq" id="XP_010246753.1">
    <property type="nucleotide sequence ID" value="XM_010248451.2"/>
</dbReference>
<dbReference type="OMA" id="MVERHNV"/>
<keyword evidence="3 5" id="KW-0863">Zinc-finger</keyword>
<dbReference type="PANTHER" id="PTHR31669:SF302">
    <property type="entry name" value="PROTEIN FAR1-RELATED SEQUENCE"/>
    <property type="match status" value="1"/>
</dbReference>
<evidence type="ECO:0000256" key="2">
    <source>
        <dbReference type="ARBA" id="ARBA00022723"/>
    </source>
</evidence>
<dbReference type="GO" id="GO:0005634">
    <property type="term" value="C:nucleus"/>
    <property type="evidence" value="ECO:0007669"/>
    <property type="project" value="UniProtKB-SubCell"/>
</dbReference>
<protein>
    <recommendedName>
        <fullName evidence="6">Protein FAR1-RELATED SEQUENCE</fullName>
    </recommendedName>
</protein>
<reference evidence="9" key="1">
    <citation type="submission" date="2025-08" db="UniProtKB">
        <authorList>
            <consortium name="RefSeq"/>
        </authorList>
    </citation>
    <scope>IDENTIFICATION</scope>
</reference>
<gene>
    <name evidence="9" type="primary">LOC104589965</name>
</gene>
<dbReference type="Pfam" id="PF03101">
    <property type="entry name" value="FAR1"/>
    <property type="match status" value="1"/>
</dbReference>
<feature type="domain" description="SWIM-type" evidence="7">
    <location>
        <begin position="543"/>
        <end position="579"/>
    </location>
</feature>
<dbReference type="eggNOG" id="ENOG502RYFA">
    <property type="taxonomic scope" value="Eukaryota"/>
</dbReference>
<dbReference type="InterPro" id="IPR006564">
    <property type="entry name" value="Znf_PMZ"/>
</dbReference>
<evidence type="ECO:0000313" key="8">
    <source>
        <dbReference type="Proteomes" id="UP000189703"/>
    </source>
</evidence>
<evidence type="ECO:0000256" key="4">
    <source>
        <dbReference type="ARBA" id="ARBA00022833"/>
    </source>
</evidence>
<organism evidence="8 9">
    <name type="scientific">Nelumbo nucifera</name>
    <name type="common">Sacred lotus</name>
    <dbReference type="NCBI Taxonomy" id="4432"/>
    <lineage>
        <taxon>Eukaryota</taxon>
        <taxon>Viridiplantae</taxon>
        <taxon>Streptophyta</taxon>
        <taxon>Embryophyta</taxon>
        <taxon>Tracheophyta</taxon>
        <taxon>Spermatophyta</taxon>
        <taxon>Magnoliopsida</taxon>
        <taxon>Proteales</taxon>
        <taxon>Nelumbonaceae</taxon>
        <taxon>Nelumbo</taxon>
    </lineage>
</organism>
<evidence type="ECO:0000256" key="3">
    <source>
        <dbReference type="ARBA" id="ARBA00022771"/>
    </source>
</evidence>
<sequence length="681" mass="78495">MEESTLGEPTGMDRGKWVRVNLNDELNTEILEGASEGSLSQSIQVNETLKAISPSFIFNFQKPLYELTDAEIWKMQFDSVNDATKFYYDYAREIGFKVRKSDKEIYKGCHVSQKFVCSAQGEQSIRENRRRAPKRLTRFNCTASFQVKLDRTAGKYVVKCFVRDHSHDLVSSPSSMFLQLHGRITNGDEAQVADLRDTGGLQNHIDADRRDSISTVDVDSALLYFESKTLKDPGYFYSHTIDEHGRLQNLLWTDSKACFDYHCFGDVLIFDSTYRSNVYRKPLIIFFGINNHHQTVIFAAALLEDETKDSYMWMLNTFLRAMNGRKPISVVTDCDKALRKAIKNHFPDAQHRLCSFHISENVVSHCANIIGDFNNCMNMEGTPEQFEEAWNKMINARNLGDQQWLSDLYRKRDRWAETYLHGHFFAGVRTTQRCESENAYVKCYLTSRNNLTEFFRHFEIAVMNNRQREAEVDFQSKMKKPVIGERLKLYKEQMGSVYTKASFEKFCMIADEETNFVVDSTEHINDHQRIHFVCKWDIPESRWRVLFDSSSIEAKCSCLKFEELGFPCVHMIAVFKVEHLRLIPESCIVKRWTLNAKANIHQGGIDASIPVSKILSIGRFIKLLNMSYTVCYLGAKSYNTFNETMVGLNALKMFLEGVDIDRGTGCQNLLGGHPSTRNTNK</sequence>